<reference evidence="2" key="1">
    <citation type="submission" date="2020-11" db="EMBL/GenBank/DDBJ databases">
        <authorList>
            <consortium name="DOE Joint Genome Institute"/>
            <person name="Ahrendt S."/>
            <person name="Riley R."/>
            <person name="Andreopoulos W."/>
            <person name="Labutti K."/>
            <person name="Pangilinan J."/>
            <person name="Ruiz-Duenas F.J."/>
            <person name="Barrasa J.M."/>
            <person name="Sanchez-Garcia M."/>
            <person name="Camarero S."/>
            <person name="Miyauchi S."/>
            <person name="Serrano A."/>
            <person name="Linde D."/>
            <person name="Babiker R."/>
            <person name="Drula E."/>
            <person name="Ayuso-Fernandez I."/>
            <person name="Pacheco R."/>
            <person name="Padilla G."/>
            <person name="Ferreira P."/>
            <person name="Barriuso J."/>
            <person name="Kellner H."/>
            <person name="Castanera R."/>
            <person name="Alfaro M."/>
            <person name="Ramirez L."/>
            <person name="Pisabarro A.G."/>
            <person name="Kuo A."/>
            <person name="Tritt A."/>
            <person name="Lipzen A."/>
            <person name="He G."/>
            <person name="Yan M."/>
            <person name="Ng V."/>
            <person name="Cullen D."/>
            <person name="Martin F."/>
            <person name="Rosso M.-N."/>
            <person name="Henrissat B."/>
            <person name="Hibbett D."/>
            <person name="Martinez A.T."/>
            <person name="Grigoriev I.V."/>
        </authorList>
    </citation>
    <scope>NUCLEOTIDE SEQUENCE</scope>
    <source>
        <strain evidence="2">CBS 247.69</strain>
    </source>
</reference>
<proteinExistence type="predicted"/>
<evidence type="ECO:0000313" key="3">
    <source>
        <dbReference type="Proteomes" id="UP000807353"/>
    </source>
</evidence>
<sequence length="662" mass="72909">MTTTKTNGEVVDTQTATNVPSWKPRYATPPPVKRPYKVDEALDDLPGVSYALELFLASHMVESEEYCHTSDKPKERLYFATGYGLIQCVKGLMSYADVDLLAGIGHTKHGNHIASQHRKKASFFGLVASTLGVSGVNFVKSMTPVERHAELVYAESLFEKALLGIVYSGDWLAFIKEALNMRTTISVYRQLGAFLDDADAAWAEAHSSPSDSASSLDTTTSSSNAMQDPTIDVHFRSGVYLGVGMCNIILSLMPGKLATLVELFGYKGDRKLGLELLMKAGGWVEGQHEPLISTAEEGVRRSICDMCLLIFHLVLSSFTFDGVDISVAQKVLDWNLKRYPNGVFFLFGAGRLALVRSQPRRAITYYTQAMRSQTQYRNLHHVSYWEIAIAGLALWELGPEGAKALEKEATWSKSIYSYGMAVCLLEIANGHGHRGGEEAAKLMGRVPGLRQKIAGKSIPLEKFVARKARKFASQGGRLILPALEVAYLFQAIAHAPRSVITAKMLPEVRAVLKGTYKPKGAAKYEGGTGEYWDDLCLARFLEGVCLRYIAYPDPDAVLDPDEVVGMAKGEAEEGSEAAFRAVLEHGPKIELDHHLVYHAHYELGRLLACQGKTEEARVDFELVISGKYLEVGPSGRKGKYSMENALHMRTHAAVEALHQKRL</sequence>
<dbReference type="Proteomes" id="UP000807353">
    <property type="component" value="Unassembled WGS sequence"/>
</dbReference>
<accession>A0A9P5Y2E1</accession>
<dbReference type="EMBL" id="MU150290">
    <property type="protein sequence ID" value="KAF9461039.1"/>
    <property type="molecule type" value="Genomic_DNA"/>
</dbReference>
<dbReference type="PANTHER" id="PTHR31859:SF1">
    <property type="entry name" value="TETRATRICOPEPTIDE REPEAT PROTEIN 39C"/>
    <property type="match status" value="1"/>
</dbReference>
<dbReference type="SUPFAM" id="SSF48452">
    <property type="entry name" value="TPR-like"/>
    <property type="match status" value="1"/>
</dbReference>
<dbReference type="OrthoDB" id="43460at2759"/>
<protein>
    <recommendedName>
        <fullName evidence="4">Tetratricopeptide repeat protein 39B</fullName>
    </recommendedName>
</protein>
<dbReference type="GO" id="GO:0005829">
    <property type="term" value="C:cytosol"/>
    <property type="evidence" value="ECO:0007669"/>
    <property type="project" value="TreeGrafter"/>
</dbReference>
<feature type="region of interest" description="Disordered" evidence="1">
    <location>
        <begin position="1"/>
        <end position="26"/>
    </location>
</feature>
<organism evidence="2 3">
    <name type="scientific">Collybia nuda</name>
    <dbReference type="NCBI Taxonomy" id="64659"/>
    <lineage>
        <taxon>Eukaryota</taxon>
        <taxon>Fungi</taxon>
        <taxon>Dikarya</taxon>
        <taxon>Basidiomycota</taxon>
        <taxon>Agaricomycotina</taxon>
        <taxon>Agaricomycetes</taxon>
        <taxon>Agaricomycetidae</taxon>
        <taxon>Agaricales</taxon>
        <taxon>Tricholomatineae</taxon>
        <taxon>Clitocybaceae</taxon>
        <taxon>Collybia</taxon>
    </lineage>
</organism>
<name>A0A9P5Y2E1_9AGAR</name>
<evidence type="ECO:0008006" key="4">
    <source>
        <dbReference type="Google" id="ProtNLM"/>
    </source>
</evidence>
<dbReference type="GO" id="GO:0005634">
    <property type="term" value="C:nucleus"/>
    <property type="evidence" value="ECO:0007669"/>
    <property type="project" value="TreeGrafter"/>
</dbReference>
<keyword evidence="3" id="KW-1185">Reference proteome</keyword>
<dbReference type="InterPro" id="IPR011990">
    <property type="entry name" value="TPR-like_helical_dom_sf"/>
</dbReference>
<dbReference type="Pfam" id="PF10300">
    <property type="entry name" value="Iml2-TPR_39"/>
    <property type="match status" value="1"/>
</dbReference>
<feature type="compositionally biased region" description="Polar residues" evidence="1">
    <location>
        <begin position="1"/>
        <end position="20"/>
    </location>
</feature>
<comment type="caution">
    <text evidence="2">The sequence shown here is derived from an EMBL/GenBank/DDBJ whole genome shotgun (WGS) entry which is preliminary data.</text>
</comment>
<dbReference type="PANTHER" id="PTHR31859">
    <property type="entry name" value="TETRATRICOPEPTIDE REPEAT PROTEIN 39 FAMILY MEMBER"/>
    <property type="match status" value="1"/>
</dbReference>
<evidence type="ECO:0000256" key="1">
    <source>
        <dbReference type="SAM" id="MobiDB-lite"/>
    </source>
</evidence>
<evidence type="ECO:0000313" key="2">
    <source>
        <dbReference type="EMBL" id="KAF9461039.1"/>
    </source>
</evidence>
<gene>
    <name evidence="2" type="ORF">BDZ94DRAFT_1168529</name>
</gene>
<dbReference type="AlphaFoldDB" id="A0A9P5Y2E1"/>
<dbReference type="GO" id="GO:0005741">
    <property type="term" value="C:mitochondrial outer membrane"/>
    <property type="evidence" value="ECO:0007669"/>
    <property type="project" value="TreeGrafter"/>
</dbReference>
<dbReference type="InterPro" id="IPR019412">
    <property type="entry name" value="IML2/TPR_39"/>
</dbReference>